<name>A0A1E4TFK3_9ASCO</name>
<dbReference type="InterPro" id="IPR013898">
    <property type="entry name" value="Atg43"/>
</dbReference>
<gene>
    <name evidence="1" type="ORF">CANCADRAFT_2281</name>
</gene>
<organism evidence="1 2">
    <name type="scientific">Tortispora caseinolytica NRRL Y-17796</name>
    <dbReference type="NCBI Taxonomy" id="767744"/>
    <lineage>
        <taxon>Eukaryota</taxon>
        <taxon>Fungi</taxon>
        <taxon>Dikarya</taxon>
        <taxon>Ascomycota</taxon>
        <taxon>Saccharomycotina</taxon>
        <taxon>Trigonopsidomycetes</taxon>
        <taxon>Trigonopsidales</taxon>
        <taxon>Trigonopsidaceae</taxon>
        <taxon>Tortispora</taxon>
    </lineage>
</organism>
<dbReference type="EMBL" id="KV453842">
    <property type="protein sequence ID" value="ODV90551.1"/>
    <property type="molecule type" value="Genomic_DNA"/>
</dbReference>
<accession>A0A1E4TFK3</accession>
<sequence length="85" mass="9708">MSNKPKKMPDMRYDVMYLKSIEGLKWYEAVYVTVKDQVVYPFMQGSIIHLGLISALSGSKIRKYFTNMVSFLKSAPPNADTLPKT</sequence>
<dbReference type="AlphaFoldDB" id="A0A1E4TFK3"/>
<protein>
    <submittedName>
        <fullName evidence="1">Uncharacterized protein</fullName>
    </submittedName>
</protein>
<dbReference type="PANTHER" id="PTHR38699:SF1">
    <property type="entry name" value="MITOPHAGY RECEPTOR ATG43"/>
    <property type="match status" value="1"/>
</dbReference>
<dbReference type="PANTHER" id="PTHR38699">
    <property type="entry name" value="CHROMOSOME 1, WHOLE GENOME SHOTGUN SEQUENCE"/>
    <property type="match status" value="1"/>
</dbReference>
<dbReference type="GO" id="GO:0140580">
    <property type="term" value="F:mitochondrion autophagosome adaptor activity"/>
    <property type="evidence" value="ECO:0007669"/>
    <property type="project" value="InterPro"/>
</dbReference>
<proteinExistence type="predicted"/>
<evidence type="ECO:0000313" key="2">
    <source>
        <dbReference type="Proteomes" id="UP000095023"/>
    </source>
</evidence>
<keyword evidence="2" id="KW-1185">Reference proteome</keyword>
<dbReference type="Proteomes" id="UP000095023">
    <property type="component" value="Unassembled WGS sequence"/>
</dbReference>
<evidence type="ECO:0000313" key="1">
    <source>
        <dbReference type="EMBL" id="ODV90551.1"/>
    </source>
</evidence>
<dbReference type="GO" id="GO:0000423">
    <property type="term" value="P:mitophagy"/>
    <property type="evidence" value="ECO:0007669"/>
    <property type="project" value="InterPro"/>
</dbReference>
<reference evidence="2" key="1">
    <citation type="submission" date="2016-02" db="EMBL/GenBank/DDBJ databases">
        <title>Comparative genomics of biotechnologically important yeasts.</title>
        <authorList>
            <consortium name="DOE Joint Genome Institute"/>
            <person name="Riley R."/>
            <person name="Haridas S."/>
            <person name="Wolfe K.H."/>
            <person name="Lopes M.R."/>
            <person name="Hittinger C.T."/>
            <person name="Goker M."/>
            <person name="Salamov A."/>
            <person name="Wisecaver J."/>
            <person name="Long T.M."/>
            <person name="Aerts A.L."/>
            <person name="Barry K."/>
            <person name="Choi C."/>
            <person name="Clum A."/>
            <person name="Coughlan A.Y."/>
            <person name="Deshpande S."/>
            <person name="Douglass A.P."/>
            <person name="Hanson S.J."/>
            <person name="Klenk H.-P."/>
            <person name="Labutti K."/>
            <person name="Lapidus A."/>
            <person name="Lindquist E."/>
            <person name="Lipzen A."/>
            <person name="Meier-Kolthoff J.P."/>
            <person name="Ohm R.A."/>
            <person name="Otillar R.P."/>
            <person name="Pangilinan J."/>
            <person name="Peng Y."/>
            <person name="Rokas A."/>
            <person name="Rosa C.A."/>
            <person name="Scheuner C."/>
            <person name="Sibirny A.A."/>
            <person name="Slot J.C."/>
            <person name="Stielow J.B."/>
            <person name="Sun H."/>
            <person name="Kurtzman C.P."/>
            <person name="Blackwell M."/>
            <person name="Jeffries T.W."/>
            <person name="Grigoriev I.V."/>
        </authorList>
    </citation>
    <scope>NUCLEOTIDE SEQUENCE [LARGE SCALE GENOMIC DNA]</scope>
    <source>
        <strain evidence="2">NRRL Y-17796</strain>
    </source>
</reference>
<dbReference type="OrthoDB" id="4095327at2759"/>